<dbReference type="AlphaFoldDB" id="A0A9N9EN92"/>
<sequence>WPNGKAPGLGPGEYLLKKLEQEKQQIKQEFREQLQAKDQRIKDLERQLNKSTGEKEIQTEPIIKSNQETQTELNEQKPKRELQLVKLEMESDESEEETVSVILKN</sequence>
<feature type="non-terminal residue" evidence="2">
    <location>
        <position position="105"/>
    </location>
</feature>
<reference evidence="2" key="1">
    <citation type="submission" date="2021-06" db="EMBL/GenBank/DDBJ databases">
        <authorList>
            <person name="Kallberg Y."/>
            <person name="Tangrot J."/>
            <person name="Rosling A."/>
        </authorList>
    </citation>
    <scope>NUCLEOTIDE SEQUENCE</scope>
    <source>
        <strain evidence="2">MT106</strain>
    </source>
</reference>
<comment type="caution">
    <text evidence="2">The sequence shown here is derived from an EMBL/GenBank/DDBJ whole genome shotgun (WGS) entry which is preliminary data.</text>
</comment>
<keyword evidence="1" id="KW-0175">Coiled coil</keyword>
<dbReference type="Proteomes" id="UP000789831">
    <property type="component" value="Unassembled WGS sequence"/>
</dbReference>
<protein>
    <submittedName>
        <fullName evidence="2">2283_t:CDS:1</fullName>
    </submittedName>
</protein>
<evidence type="ECO:0000256" key="1">
    <source>
        <dbReference type="SAM" id="Coils"/>
    </source>
</evidence>
<evidence type="ECO:0000313" key="3">
    <source>
        <dbReference type="Proteomes" id="UP000789831"/>
    </source>
</evidence>
<keyword evidence="3" id="KW-1185">Reference proteome</keyword>
<gene>
    <name evidence="2" type="ORF">AGERDE_LOCUS12695</name>
</gene>
<dbReference type="EMBL" id="CAJVPL010010605">
    <property type="protein sequence ID" value="CAG8681541.1"/>
    <property type="molecule type" value="Genomic_DNA"/>
</dbReference>
<name>A0A9N9EN92_9GLOM</name>
<evidence type="ECO:0000313" key="2">
    <source>
        <dbReference type="EMBL" id="CAG8681541.1"/>
    </source>
</evidence>
<proteinExistence type="predicted"/>
<organism evidence="2 3">
    <name type="scientific">Ambispora gerdemannii</name>
    <dbReference type="NCBI Taxonomy" id="144530"/>
    <lineage>
        <taxon>Eukaryota</taxon>
        <taxon>Fungi</taxon>
        <taxon>Fungi incertae sedis</taxon>
        <taxon>Mucoromycota</taxon>
        <taxon>Glomeromycotina</taxon>
        <taxon>Glomeromycetes</taxon>
        <taxon>Archaeosporales</taxon>
        <taxon>Ambisporaceae</taxon>
        <taxon>Ambispora</taxon>
    </lineage>
</organism>
<feature type="coiled-coil region" evidence="1">
    <location>
        <begin position="16"/>
        <end position="54"/>
    </location>
</feature>
<accession>A0A9N9EN92</accession>